<name>A0AAP1EZG3_9XANT</name>
<feature type="region of interest" description="Disordered" evidence="1">
    <location>
        <begin position="1"/>
        <end position="31"/>
    </location>
</feature>
<evidence type="ECO:0000313" key="3">
    <source>
        <dbReference type="Proteomes" id="UP000036790"/>
    </source>
</evidence>
<organism evidence="2 3">
    <name type="scientific">Xanthomonas oryzae</name>
    <dbReference type="NCBI Taxonomy" id="347"/>
    <lineage>
        <taxon>Bacteria</taxon>
        <taxon>Pseudomonadati</taxon>
        <taxon>Pseudomonadota</taxon>
        <taxon>Gammaproteobacteria</taxon>
        <taxon>Lysobacterales</taxon>
        <taxon>Lysobacteraceae</taxon>
        <taxon>Xanthomonas</taxon>
    </lineage>
</organism>
<proteinExistence type="predicted"/>
<accession>A0AAP1EZG3</accession>
<dbReference type="EMBL" id="LHUJ01000217">
    <property type="protein sequence ID" value="KOR43768.1"/>
    <property type="molecule type" value="Genomic_DNA"/>
</dbReference>
<evidence type="ECO:0000313" key="2">
    <source>
        <dbReference type="EMBL" id="KOR43768.1"/>
    </source>
</evidence>
<protein>
    <submittedName>
        <fullName evidence="2">Uncharacterized protein</fullName>
    </submittedName>
</protein>
<evidence type="ECO:0000256" key="1">
    <source>
        <dbReference type="SAM" id="MobiDB-lite"/>
    </source>
</evidence>
<dbReference type="AlphaFoldDB" id="A0AAP1EZG3"/>
<sequence>MRDEKDPGTVEMQLPRKQGRPPKYGEAMSAAERARDYRRKRKQDAMAYIGQPEKEASIAAAIDSLRYAFAKGEADTALALLADLRMRAHEMKSRCVTKIILDDQSRRRRVCRFVLPGCLRHRYGLEGD</sequence>
<gene>
    <name evidence="2" type="ORF">ADT25_12150</name>
</gene>
<reference evidence="2 3" key="1">
    <citation type="submission" date="2015-07" db="EMBL/GenBank/DDBJ databases">
        <authorList>
            <consortium name="Consortium for Microbial Forensics and Genomics (microFORGE)"/>
            <person name="Knight B.M."/>
            <person name="Roberts D.P."/>
            <person name="Lin D."/>
            <person name="Hari K."/>
            <person name="Fletcher J."/>
            <person name="Melcher U."/>
            <person name="Blagden T."/>
            <person name="Winegar R.A."/>
        </authorList>
    </citation>
    <scope>NUCLEOTIDE SEQUENCE [LARGE SCALE GENOMIC DNA]</scope>
    <source>
        <strain evidence="2 3">X11-5A</strain>
    </source>
</reference>
<dbReference type="Proteomes" id="UP000036790">
    <property type="component" value="Unassembled WGS sequence"/>
</dbReference>
<reference evidence="2 3" key="2">
    <citation type="submission" date="2015-09" db="EMBL/GenBank/DDBJ databases">
        <title>Draft genome sequence of Xanthomonas oryzae pv. USA str. X11-5A.</title>
        <authorList>
            <person name="Knight B.M."/>
            <person name="Roberts D.P."/>
            <person name="Lin D."/>
            <person name="Hari K."/>
            <person name="Fletcher J."/>
            <person name="Melcher U."/>
            <person name="Blagden T."/>
            <person name="Winegar R.A."/>
        </authorList>
    </citation>
    <scope>NUCLEOTIDE SEQUENCE [LARGE SCALE GENOMIC DNA]</scope>
    <source>
        <strain evidence="2 3">X11-5A</strain>
    </source>
</reference>
<comment type="caution">
    <text evidence="2">The sequence shown here is derived from an EMBL/GenBank/DDBJ whole genome shotgun (WGS) entry which is preliminary data.</text>
</comment>